<dbReference type="AlphaFoldDB" id="A0A2A6E044"/>
<feature type="domain" description="SLH" evidence="2">
    <location>
        <begin position="1207"/>
        <end position="1277"/>
    </location>
</feature>
<evidence type="ECO:0000313" key="4">
    <source>
        <dbReference type="Proteomes" id="UP000243688"/>
    </source>
</evidence>
<reference evidence="3 4" key="1">
    <citation type="submission" date="2016-12" db="EMBL/GenBank/DDBJ databases">
        <title>Candidatus Reconcilibacillus cellulovorans genome.</title>
        <authorList>
            <person name="Kolinko S."/>
            <person name="Wu Y.-W."/>
            <person name="Tachea F."/>
            <person name="Denzel E."/>
            <person name="Hiras J."/>
            <person name="Baecker N."/>
            <person name="Chan L.J."/>
            <person name="Eichorst S.A."/>
            <person name="Frey D."/>
            <person name="Adams P.D."/>
            <person name="Pray T."/>
            <person name="Tanjore D."/>
            <person name="Petzold C.J."/>
            <person name="Gladden J.M."/>
            <person name="Simmons B.A."/>
            <person name="Singer S.W."/>
        </authorList>
    </citation>
    <scope>NUCLEOTIDE SEQUENCE [LARGE SCALE GENOMIC DNA]</scope>
    <source>
        <strain evidence="3">JTherm</strain>
    </source>
</reference>
<gene>
    <name evidence="3" type="ORF">BLM47_07445</name>
</gene>
<dbReference type="InterPro" id="IPR001119">
    <property type="entry name" value="SLH_dom"/>
</dbReference>
<dbReference type="Pfam" id="PF00395">
    <property type="entry name" value="SLH"/>
    <property type="match status" value="3"/>
</dbReference>
<proteinExistence type="predicted"/>
<name>A0A2A6E044_9BACL</name>
<protein>
    <recommendedName>
        <fullName evidence="2">SLH domain-containing protein</fullName>
    </recommendedName>
</protein>
<accession>A0A2A6E044</accession>
<dbReference type="InterPro" id="IPR051465">
    <property type="entry name" value="Cell_Envelope_Struct_Comp"/>
</dbReference>
<organism evidence="3 4">
    <name type="scientific">Candidatus Reconcilbacillus cellulovorans</name>
    <dbReference type="NCBI Taxonomy" id="1906605"/>
    <lineage>
        <taxon>Bacteria</taxon>
        <taxon>Bacillati</taxon>
        <taxon>Bacillota</taxon>
        <taxon>Bacilli</taxon>
        <taxon>Bacillales</taxon>
        <taxon>Paenibacillaceae</taxon>
        <taxon>Candidatus Reconcilbacillus</taxon>
    </lineage>
</organism>
<feature type="chain" id="PRO_5012788988" description="SLH domain-containing protein" evidence="1">
    <location>
        <begin position="30"/>
        <end position="1277"/>
    </location>
</feature>
<evidence type="ECO:0000256" key="1">
    <source>
        <dbReference type="SAM" id="SignalP"/>
    </source>
</evidence>
<evidence type="ECO:0000313" key="3">
    <source>
        <dbReference type="EMBL" id="PDO10355.1"/>
    </source>
</evidence>
<keyword evidence="1" id="KW-0732">Signal</keyword>
<dbReference type="PROSITE" id="PS51272">
    <property type="entry name" value="SLH"/>
    <property type="match status" value="3"/>
</dbReference>
<dbReference type="Proteomes" id="UP000243688">
    <property type="component" value="Unassembled WGS sequence"/>
</dbReference>
<comment type="caution">
    <text evidence="3">The sequence shown here is derived from an EMBL/GenBank/DDBJ whole genome shotgun (WGS) entry which is preliminary data.</text>
</comment>
<dbReference type="PANTHER" id="PTHR43308:SF5">
    <property type="entry name" value="S-LAYER PROTEIN _ PEPTIDOGLYCAN ENDO-BETA-N-ACETYLGLUCOSAMINIDASE"/>
    <property type="match status" value="1"/>
</dbReference>
<feature type="domain" description="SLH" evidence="2">
    <location>
        <begin position="1138"/>
        <end position="1201"/>
    </location>
</feature>
<dbReference type="PANTHER" id="PTHR43308">
    <property type="entry name" value="OUTER MEMBRANE PROTEIN ALPHA-RELATED"/>
    <property type="match status" value="1"/>
</dbReference>
<evidence type="ECO:0000259" key="2">
    <source>
        <dbReference type="PROSITE" id="PS51272"/>
    </source>
</evidence>
<feature type="domain" description="SLH" evidence="2">
    <location>
        <begin position="1069"/>
        <end position="1132"/>
    </location>
</feature>
<dbReference type="EMBL" id="MOXJ01000015">
    <property type="protein sequence ID" value="PDO10355.1"/>
    <property type="molecule type" value="Genomic_DNA"/>
</dbReference>
<feature type="signal peptide" evidence="1">
    <location>
        <begin position="1"/>
        <end position="29"/>
    </location>
</feature>
<sequence>MRNRRRWAHLGFALAMAFGLVSPLPAANAATVLNIMDLSKSQDDAQITRVTTPSINVRVSVTGIAPTEYQNIYYEVTNLTTGAGPVVEKNNKPQQTGENEITFFNVPLTEGKNQIVVKYGDTNAVSSAPAYVLYTPVVSITDLQIDGVPFADGGVYPVVPKQRFFITGRAPNASEVEFRLEGDPRPHFATVTNGDFFIMLEDVNLTSGSQTDFKIRPGTNRLTIIARNASHTYYATRSFVYDNGKPFAYDVKLQELSCDPLDPNNCTVLREHDLAFSPTVQSTDLRLVGKLKVDLDQSQLPTVVTKYVYGQLQASSGLSGSVTLNFVTDPSQLTPPLTGLTRRPSYISYTFSQKLSGVGPARNQTVTFVFVDGNGFSVTDGYTFFYQDPSGAYVQRVHAVLPDDSTGPELSATARNTISELPSKLRAFVNDNTVSVRAYLGQNRERELTVSAVTGSSGSKYADIAIDETIPDGAYTLTVEPYKTDPSGPIAYPDGVRTYQIDIVSVPYIIVTSLPNGKIVKNLAQEDGCGLPSTACVTGRLVNASFGAGGASLQVLLDGVSVPFTNPTSGRSFTVDLPSAQVDSLTDGRHTIVIRLSVAGRPVSEKTITFYVFRQEVPTFGDIALYPLTSGSSQPDPNAFRPGAQPGTYVTNESYVRLSGTFANAKTLTITVRTKNDKGEPRTAFHEYNVVARTDGTVSVQPGDVAENVQRFWQTINTSGDQGTFDTYHIRLQPIGDTIIELTGGNETGMATRTITITRQPLPFRILEPARIIKNAAGKDQVNINQNFLNIKLEAEGADRVVFGKDEATRDPSDPSRKTFLYEARNLKRGANPIKFTVFRGNQKVNGEFIAFYTDTNVPGAAIKMPLDASMKVFGGDVQLKFPRDTKLKRNNPADSTPLITADRQILFGIADPDDGRVDREKYSPTASTVTQGRVLLQSPVRFRPASPLYWIDAGSVKDRAPFGQSERDYAQSALVGSGRDPYDADVFYLRADSEEFVPTERGTLTLKFDPNIRDNAWRYVTVFHFDTYTDYRGVRVSGWRNIGGVVDPKNNTITVPIEEFGYYRVMYMDNSFNDVTSHPWARDALDTMFSKGLMLNKTSESFSPNEPITRGEFATLLVKIFEIPLNYEGQPTFTDVPTADPTDSSKGLWEYKYIETAARAGIVRGTAFNRFSPAAPISRQDAAVMIARAADLKLNTDDKKVLANLQKQFTDANLIDIYARPAVEAVVKKGFIEGKQNVLVPGQRKPTFYFDPLQTMTRAEAAMIALRVMKDQKKIP</sequence>